<name>A0A5B0NGN7_PUCGR</name>
<dbReference type="EMBL" id="VSWC01000105">
    <property type="protein sequence ID" value="KAA1087009.1"/>
    <property type="molecule type" value="Genomic_DNA"/>
</dbReference>
<dbReference type="EMBL" id="VSWC01000105">
    <property type="protein sequence ID" value="KAA1087038.1"/>
    <property type="molecule type" value="Genomic_DNA"/>
</dbReference>
<evidence type="ECO:0000313" key="1">
    <source>
        <dbReference type="EMBL" id="KAA1087009.1"/>
    </source>
</evidence>
<keyword evidence="3" id="KW-1185">Reference proteome</keyword>
<comment type="caution">
    <text evidence="1">The sequence shown here is derived from an EMBL/GenBank/DDBJ whole genome shotgun (WGS) entry which is preliminary data.</text>
</comment>
<proteinExistence type="predicted"/>
<evidence type="ECO:0000313" key="2">
    <source>
        <dbReference type="EMBL" id="KAA1087038.1"/>
    </source>
</evidence>
<organism evidence="1 3">
    <name type="scientific">Puccinia graminis f. sp. tritici</name>
    <dbReference type="NCBI Taxonomy" id="56615"/>
    <lineage>
        <taxon>Eukaryota</taxon>
        <taxon>Fungi</taxon>
        <taxon>Dikarya</taxon>
        <taxon>Basidiomycota</taxon>
        <taxon>Pucciniomycotina</taxon>
        <taxon>Pucciniomycetes</taxon>
        <taxon>Pucciniales</taxon>
        <taxon>Pucciniaceae</taxon>
        <taxon>Puccinia</taxon>
    </lineage>
</organism>
<gene>
    <name evidence="1" type="ORF">PGT21_019685</name>
    <name evidence="2" type="ORF">PGT21_020040</name>
</gene>
<reference evidence="1 3" key="1">
    <citation type="submission" date="2019-05" db="EMBL/GenBank/DDBJ databases">
        <title>Emergence of the Ug99 lineage of the wheat stem rust pathogen through somatic hybridization.</title>
        <authorList>
            <person name="Li F."/>
            <person name="Upadhyaya N.M."/>
            <person name="Sperschneider J."/>
            <person name="Matny O."/>
            <person name="Nguyen-Phuc H."/>
            <person name="Mago R."/>
            <person name="Raley C."/>
            <person name="Miller M.E."/>
            <person name="Silverstein K.A.T."/>
            <person name="Henningsen E."/>
            <person name="Hirsch C.D."/>
            <person name="Visser B."/>
            <person name="Pretorius Z.A."/>
            <person name="Steffenson B.J."/>
            <person name="Schwessinger B."/>
            <person name="Dodds P.N."/>
            <person name="Figueroa M."/>
        </authorList>
    </citation>
    <scope>NUCLEOTIDE SEQUENCE [LARGE SCALE GENOMIC DNA]</scope>
    <source>
        <strain evidence="1">21-0</strain>
    </source>
</reference>
<dbReference type="OrthoDB" id="2660027at2759"/>
<evidence type="ECO:0000313" key="3">
    <source>
        <dbReference type="Proteomes" id="UP000324748"/>
    </source>
</evidence>
<accession>A0A5B0NGN7</accession>
<dbReference type="Proteomes" id="UP000324748">
    <property type="component" value="Unassembled WGS sequence"/>
</dbReference>
<protein>
    <submittedName>
        <fullName evidence="1">Uncharacterized protein</fullName>
    </submittedName>
</protein>
<sequence>MRPLELDRKQTFISWEVQEKGDQQPSLFSKIEQFVQSNLNPPSKYDTTLALEACYPAQDRKFLRHLAAKLNMFISFDEFNENDEPLINLVFDPDQSTPEDPAINAVQDILEEFQLGQPIKPETDFSRL</sequence>
<dbReference type="AlphaFoldDB" id="A0A5B0NGN7"/>